<reference evidence="5 6" key="1">
    <citation type="journal article" date="2011" name="J. Bacteriol.">
        <title>Draft genome sequence of Caloramator australicus strain RC3T, a thermoanaerobe from the Great Artesian Basin of Australia.</title>
        <authorList>
            <person name="Ogg C.D."/>
            <person name="Patel B.K.C."/>
        </authorList>
    </citation>
    <scope>NUCLEOTIDE SEQUENCE [LARGE SCALE GENOMIC DNA]</scope>
    <source>
        <strain evidence="5 6">RC3</strain>
    </source>
</reference>
<feature type="region of interest" description="Disordered" evidence="2">
    <location>
        <begin position="266"/>
        <end position="286"/>
    </location>
</feature>
<keyword evidence="6" id="KW-1185">Reference proteome</keyword>
<dbReference type="Pfam" id="PF14297">
    <property type="entry name" value="Lin1244_N"/>
    <property type="match status" value="1"/>
</dbReference>
<comment type="caution">
    <text evidence="5">The sequence shown here is derived from an EMBL/GenBank/DDBJ whole genome shotgun (WGS) entry which is preliminary data.</text>
</comment>
<feature type="compositionally biased region" description="Basic and acidic residues" evidence="2">
    <location>
        <begin position="156"/>
        <end position="174"/>
    </location>
</feature>
<organism evidence="5 6">
    <name type="scientific">Caloramator australicus RC3</name>
    <dbReference type="NCBI Taxonomy" id="857293"/>
    <lineage>
        <taxon>Bacteria</taxon>
        <taxon>Bacillati</taxon>
        <taxon>Bacillota</taxon>
        <taxon>Clostridia</taxon>
        <taxon>Eubacteriales</taxon>
        <taxon>Clostridiaceae</taxon>
        <taxon>Caloramator</taxon>
    </lineage>
</organism>
<dbReference type="EMBL" id="CAKP01000036">
    <property type="protein sequence ID" value="CCJ32867.1"/>
    <property type="molecule type" value="Genomic_DNA"/>
</dbReference>
<dbReference type="AlphaFoldDB" id="I7LIE2"/>
<feature type="compositionally biased region" description="Low complexity" evidence="2">
    <location>
        <begin position="175"/>
        <end position="194"/>
    </location>
</feature>
<name>I7LIE2_9CLOT</name>
<dbReference type="Pfam" id="PF07261">
    <property type="entry name" value="DnaB_2"/>
    <property type="match status" value="1"/>
</dbReference>
<dbReference type="eggNOG" id="ENOG50331PC">
    <property type="taxonomic scope" value="Bacteria"/>
</dbReference>
<dbReference type="STRING" id="857293.CAAU_0783"/>
<dbReference type="InterPro" id="IPR034829">
    <property type="entry name" value="DnaD-like_sf"/>
</dbReference>
<evidence type="ECO:0000256" key="1">
    <source>
        <dbReference type="ARBA" id="ARBA00093462"/>
    </source>
</evidence>
<dbReference type="OrthoDB" id="1047417at2"/>
<proteinExistence type="inferred from homology"/>
<gene>
    <name evidence="5" type="ORF">CAAU_0783</name>
</gene>
<dbReference type="InterPro" id="IPR006343">
    <property type="entry name" value="DnaB/C_C"/>
</dbReference>
<feature type="compositionally biased region" description="Basic and acidic residues" evidence="2">
    <location>
        <begin position="120"/>
        <end position="130"/>
    </location>
</feature>
<accession>I7LIE2</accession>
<feature type="region of interest" description="Disordered" evidence="2">
    <location>
        <begin position="120"/>
        <end position="194"/>
    </location>
</feature>
<comment type="similarity">
    <text evidence="1">Belongs to the DnaB/DnaD family.</text>
</comment>
<dbReference type="RefSeq" id="WP_008908143.1">
    <property type="nucleotide sequence ID" value="NZ_CAKP01000036.1"/>
</dbReference>
<evidence type="ECO:0000313" key="5">
    <source>
        <dbReference type="EMBL" id="CCJ32867.1"/>
    </source>
</evidence>
<evidence type="ECO:0008006" key="7">
    <source>
        <dbReference type="Google" id="ProtNLM"/>
    </source>
</evidence>
<feature type="domain" description="DnaB/C C-terminal" evidence="3">
    <location>
        <begin position="223"/>
        <end position="267"/>
    </location>
</feature>
<evidence type="ECO:0000259" key="4">
    <source>
        <dbReference type="Pfam" id="PF14297"/>
    </source>
</evidence>
<dbReference type="Gene3D" id="1.10.10.630">
    <property type="entry name" value="DnaD domain-like"/>
    <property type="match status" value="1"/>
</dbReference>
<dbReference type="Proteomes" id="UP000007652">
    <property type="component" value="Unassembled WGS sequence"/>
</dbReference>
<protein>
    <recommendedName>
        <fullName evidence="7">DnaD domain protein</fullName>
    </recommendedName>
</protein>
<sequence length="297" mass="34941">MARPKKQTIEYFPHFVNHHKTMFILESKYGNDGYAFWFKLLEILGSTNGMYYDCKNIANWEFLLAKTHLDEETANNILNTLADLNAIDSELWGKARIIWSQNLVDNVKDAFKKRVSEMPKKPTIDDKNSNYEEFPEYNSEFPERKPSLNDVSGDGNGERKEKERKEKESKRENNNFRNENSHLNNENENKNLNNSLSLDKNTIELCKYYEQLRPGESISAHFSKLQILIQEYGMEWVKEALERTIKNKNKFILSYMEAILKNWQSEGKEDTYAPNKRKNKSNNPEDEVIYDFSKYGG</sequence>
<evidence type="ECO:0000313" key="6">
    <source>
        <dbReference type="Proteomes" id="UP000007652"/>
    </source>
</evidence>
<evidence type="ECO:0000259" key="3">
    <source>
        <dbReference type="Pfam" id="PF07261"/>
    </source>
</evidence>
<dbReference type="InterPro" id="IPR025400">
    <property type="entry name" value="Lin1244/Lin1753-like_N"/>
</dbReference>
<dbReference type="SUPFAM" id="SSF158499">
    <property type="entry name" value="DnaD domain-like"/>
    <property type="match status" value="1"/>
</dbReference>
<evidence type="ECO:0000256" key="2">
    <source>
        <dbReference type="SAM" id="MobiDB-lite"/>
    </source>
</evidence>
<feature type="domain" description="Lin1244/Lin1753-like N-terminal" evidence="4">
    <location>
        <begin position="11"/>
        <end position="102"/>
    </location>
</feature>
<dbReference type="NCBIfam" id="TIGR01446">
    <property type="entry name" value="DnaD_dom"/>
    <property type="match status" value="1"/>
</dbReference>